<name>A0A0A9HKI1_ARUDO</name>
<keyword evidence="1" id="KW-1133">Transmembrane helix</keyword>
<sequence length="67" mass="7652">MNCSSFGQLFSYQILILIYCIFFCRNHLNSSAALYIQKKIISSGNKIVLGYSILRRCSYVVDNLTCC</sequence>
<proteinExistence type="predicted"/>
<keyword evidence="1" id="KW-0472">Membrane</keyword>
<evidence type="ECO:0000256" key="1">
    <source>
        <dbReference type="SAM" id="Phobius"/>
    </source>
</evidence>
<reference evidence="2" key="1">
    <citation type="submission" date="2014-09" db="EMBL/GenBank/DDBJ databases">
        <authorList>
            <person name="Magalhaes I.L.F."/>
            <person name="Oliveira U."/>
            <person name="Santos F.R."/>
            <person name="Vidigal T.H.D.A."/>
            <person name="Brescovit A.D."/>
            <person name="Santos A.J."/>
        </authorList>
    </citation>
    <scope>NUCLEOTIDE SEQUENCE</scope>
    <source>
        <tissue evidence="2">Shoot tissue taken approximately 20 cm above the soil surface</tissue>
    </source>
</reference>
<accession>A0A0A9HKI1</accession>
<evidence type="ECO:0000313" key="2">
    <source>
        <dbReference type="EMBL" id="JAE36354.1"/>
    </source>
</evidence>
<organism evidence="2">
    <name type="scientific">Arundo donax</name>
    <name type="common">Giant reed</name>
    <name type="synonym">Donax arundinaceus</name>
    <dbReference type="NCBI Taxonomy" id="35708"/>
    <lineage>
        <taxon>Eukaryota</taxon>
        <taxon>Viridiplantae</taxon>
        <taxon>Streptophyta</taxon>
        <taxon>Embryophyta</taxon>
        <taxon>Tracheophyta</taxon>
        <taxon>Spermatophyta</taxon>
        <taxon>Magnoliopsida</taxon>
        <taxon>Liliopsida</taxon>
        <taxon>Poales</taxon>
        <taxon>Poaceae</taxon>
        <taxon>PACMAD clade</taxon>
        <taxon>Arundinoideae</taxon>
        <taxon>Arundineae</taxon>
        <taxon>Arundo</taxon>
    </lineage>
</organism>
<protein>
    <submittedName>
        <fullName evidence="2">Uncharacterized protein</fullName>
    </submittedName>
</protein>
<dbReference type="EMBL" id="GBRH01161542">
    <property type="protein sequence ID" value="JAE36354.1"/>
    <property type="molecule type" value="Transcribed_RNA"/>
</dbReference>
<feature type="transmembrane region" description="Helical" evidence="1">
    <location>
        <begin position="6"/>
        <end position="24"/>
    </location>
</feature>
<reference evidence="2" key="2">
    <citation type="journal article" date="2015" name="Data Brief">
        <title>Shoot transcriptome of the giant reed, Arundo donax.</title>
        <authorList>
            <person name="Barrero R.A."/>
            <person name="Guerrero F.D."/>
            <person name="Moolhuijzen P."/>
            <person name="Goolsby J.A."/>
            <person name="Tidwell J."/>
            <person name="Bellgard S.E."/>
            <person name="Bellgard M.I."/>
        </authorList>
    </citation>
    <scope>NUCLEOTIDE SEQUENCE</scope>
    <source>
        <tissue evidence="2">Shoot tissue taken approximately 20 cm above the soil surface</tissue>
    </source>
</reference>
<keyword evidence="1" id="KW-0812">Transmembrane</keyword>
<dbReference type="AlphaFoldDB" id="A0A0A9HKI1"/>